<organism evidence="1 2">
    <name type="scientific">Aspergillus niger ATCC 13496</name>
    <dbReference type="NCBI Taxonomy" id="1353008"/>
    <lineage>
        <taxon>Eukaryota</taxon>
        <taxon>Fungi</taxon>
        <taxon>Dikarya</taxon>
        <taxon>Ascomycota</taxon>
        <taxon>Pezizomycotina</taxon>
        <taxon>Eurotiomycetes</taxon>
        <taxon>Eurotiomycetidae</taxon>
        <taxon>Eurotiales</taxon>
        <taxon>Aspergillaceae</taxon>
        <taxon>Aspergillus</taxon>
        <taxon>Aspergillus subgen. Circumdati</taxon>
    </lineage>
</organism>
<dbReference type="AlphaFoldDB" id="A0A370CEG8"/>
<accession>A0A370CEG8</accession>
<proteinExistence type="predicted"/>
<evidence type="ECO:0000313" key="2">
    <source>
        <dbReference type="Proteomes" id="UP000253845"/>
    </source>
</evidence>
<dbReference type="VEuPathDB" id="FungiDB:M747DRAFT_291385"/>
<evidence type="ECO:0000313" key="1">
    <source>
        <dbReference type="EMBL" id="RDH25579.1"/>
    </source>
</evidence>
<dbReference type="Proteomes" id="UP000253845">
    <property type="component" value="Unassembled WGS sequence"/>
</dbReference>
<sequence length="87" mass="9930">MRWLVALRESDIPCLMVPLVRTVELVRDPGSQPWITDGLIRTLSMEPTVDSRARQISLSIDVLCTVLWTMDRPHAGDAVTLYIRLLR</sequence>
<protein>
    <submittedName>
        <fullName evidence="1">Uncharacterized protein</fullName>
    </submittedName>
</protein>
<dbReference type="EMBL" id="KZ851899">
    <property type="protein sequence ID" value="RDH25579.1"/>
    <property type="molecule type" value="Genomic_DNA"/>
</dbReference>
<gene>
    <name evidence="1" type="ORF">M747DRAFT_291385</name>
</gene>
<reference evidence="1 2" key="1">
    <citation type="submission" date="2018-07" db="EMBL/GenBank/DDBJ databases">
        <title>Section-level genome sequencing of Aspergillus section Nigri to investigate inter- and intra-species variation.</title>
        <authorList>
            <consortium name="DOE Joint Genome Institute"/>
            <person name="Vesth T.C."/>
            <person name="Nybo J.L."/>
            <person name="Theobald S."/>
            <person name="Frisvad J.C."/>
            <person name="Larsen T.O."/>
            <person name="Nielsen K.F."/>
            <person name="Hoof J.B."/>
            <person name="Brandl J."/>
            <person name="Salamov A."/>
            <person name="Riley R."/>
            <person name="Gladden J.M."/>
            <person name="Phatale P."/>
            <person name="Nielsen M.T."/>
            <person name="Lyhne E.K."/>
            <person name="Kogle M.E."/>
            <person name="Strasser K."/>
            <person name="McDonnell E."/>
            <person name="Barry K."/>
            <person name="Clum A."/>
            <person name="Chen C."/>
            <person name="Nolan M."/>
            <person name="Sandor L."/>
            <person name="Kuo A."/>
            <person name="Lipzen A."/>
            <person name="Hainaut M."/>
            <person name="Drula E."/>
            <person name="Tsang A."/>
            <person name="Magnuson J.K."/>
            <person name="Henrissat B."/>
            <person name="Wiebenga A."/>
            <person name="Simmons B.A."/>
            <person name="Makela M.R."/>
            <person name="De vries R.P."/>
            <person name="Grigoriev I.V."/>
            <person name="Mortensen U.H."/>
            <person name="Baker S.E."/>
            <person name="Andersen M.R."/>
        </authorList>
    </citation>
    <scope>NUCLEOTIDE SEQUENCE [LARGE SCALE GENOMIC DNA]</scope>
    <source>
        <strain evidence="1 2">ATCC 13496</strain>
    </source>
</reference>
<name>A0A370CEG8_ASPNG</name>